<dbReference type="Pfam" id="PF02093">
    <property type="entry name" value="Gag_p30"/>
    <property type="match status" value="1"/>
</dbReference>
<dbReference type="EMBL" id="JACASF010000002">
    <property type="protein sequence ID" value="KAF6492394.1"/>
    <property type="molecule type" value="Genomic_DNA"/>
</dbReference>
<feature type="region of interest" description="Disordered" evidence="1">
    <location>
        <begin position="1"/>
        <end position="25"/>
    </location>
</feature>
<dbReference type="AlphaFoldDB" id="A0A7J8J6B3"/>
<evidence type="ECO:0000259" key="2">
    <source>
        <dbReference type="Pfam" id="PF02093"/>
    </source>
</evidence>
<feature type="domain" description="Core shell protein Gag P30" evidence="2">
    <location>
        <begin position="12"/>
        <end position="134"/>
    </location>
</feature>
<comment type="caution">
    <text evidence="3">The sequence shown here is derived from an EMBL/GenBank/DDBJ whole genome shotgun (WGS) entry which is preliminary data.</text>
</comment>
<reference evidence="3 4" key="1">
    <citation type="journal article" date="2020" name="Nature">
        <title>Six reference-quality genomes reveal evolution of bat adaptations.</title>
        <authorList>
            <person name="Jebb D."/>
            <person name="Huang Z."/>
            <person name="Pippel M."/>
            <person name="Hughes G.M."/>
            <person name="Lavrichenko K."/>
            <person name="Devanna P."/>
            <person name="Winkler S."/>
            <person name="Jermiin L.S."/>
            <person name="Skirmuntt E.C."/>
            <person name="Katzourakis A."/>
            <person name="Burkitt-Gray L."/>
            <person name="Ray D.A."/>
            <person name="Sullivan K.A.M."/>
            <person name="Roscito J.G."/>
            <person name="Kirilenko B.M."/>
            <person name="Davalos L.M."/>
            <person name="Corthals A.P."/>
            <person name="Power M.L."/>
            <person name="Jones G."/>
            <person name="Ransome R.D."/>
            <person name="Dechmann D.K.N."/>
            <person name="Locatelli A.G."/>
            <person name="Puechmaille S.J."/>
            <person name="Fedrigo O."/>
            <person name="Jarvis E.D."/>
            <person name="Hiller M."/>
            <person name="Vernes S.C."/>
            <person name="Myers E.W."/>
            <person name="Teeling E.C."/>
        </authorList>
    </citation>
    <scope>NUCLEOTIDE SEQUENCE [LARGE SCALE GENOMIC DNA]</scope>
    <source>
        <strain evidence="3">MMolMol1</strain>
        <tissue evidence="3">Muscle</tissue>
    </source>
</reference>
<keyword evidence="4" id="KW-1185">Reference proteome</keyword>
<dbReference type="InterPro" id="IPR003036">
    <property type="entry name" value="Gag_P30"/>
</dbReference>
<gene>
    <name evidence="3" type="ORF">HJG59_009598</name>
</gene>
<dbReference type="InParanoid" id="A0A7J8J6B3"/>
<feature type="region of interest" description="Disordered" evidence="1">
    <location>
        <begin position="159"/>
        <end position="181"/>
    </location>
</feature>
<organism evidence="3 4">
    <name type="scientific">Molossus molossus</name>
    <name type="common">Pallas' mastiff bat</name>
    <name type="synonym">Vespertilio molossus</name>
    <dbReference type="NCBI Taxonomy" id="27622"/>
    <lineage>
        <taxon>Eukaryota</taxon>
        <taxon>Metazoa</taxon>
        <taxon>Chordata</taxon>
        <taxon>Craniata</taxon>
        <taxon>Vertebrata</taxon>
        <taxon>Euteleostomi</taxon>
        <taxon>Mammalia</taxon>
        <taxon>Eutheria</taxon>
        <taxon>Laurasiatheria</taxon>
        <taxon>Chiroptera</taxon>
        <taxon>Yangochiroptera</taxon>
        <taxon>Molossidae</taxon>
        <taxon>Molossus</taxon>
    </lineage>
</organism>
<name>A0A7J8J6B3_MOLMO</name>
<dbReference type="GO" id="GO:0019068">
    <property type="term" value="P:virion assembly"/>
    <property type="evidence" value="ECO:0007669"/>
    <property type="project" value="InterPro"/>
</dbReference>
<dbReference type="PANTHER" id="PTHR33166">
    <property type="entry name" value="GAG_P30 DOMAIN-CONTAINING PROTEIN"/>
    <property type="match status" value="1"/>
</dbReference>
<protein>
    <recommendedName>
        <fullName evidence="2">Core shell protein Gag P30 domain-containing protein</fullName>
    </recommendedName>
</protein>
<proteinExistence type="predicted"/>
<evidence type="ECO:0000256" key="1">
    <source>
        <dbReference type="SAM" id="MobiDB-lite"/>
    </source>
</evidence>
<dbReference type="InterPro" id="IPR050462">
    <property type="entry name" value="Retroviral_Gag-Pol_poly"/>
</dbReference>
<dbReference type="Proteomes" id="UP000550707">
    <property type="component" value="Unassembled WGS sequence"/>
</dbReference>
<sequence length="181" mass="20396">MGTLDSAQWARTAAPEAQPDWDHHSEEGRAALQRYRDALLRRFLVGAQWPTNISKVANVTQRPDECPGAFYKCLCEAFQIYTLFDPEGPDNQRMVNTAFISQSASDIRKKLQKLEGFAGMNISQLIEIANKVYSNREETVEQEARKRMEKKAALLAAALEKPLPPRKGQRPEGKNNLHTGV</sequence>
<evidence type="ECO:0000313" key="3">
    <source>
        <dbReference type="EMBL" id="KAF6492394.1"/>
    </source>
</evidence>
<accession>A0A7J8J6B3</accession>
<evidence type="ECO:0000313" key="4">
    <source>
        <dbReference type="Proteomes" id="UP000550707"/>
    </source>
</evidence>